<accession>A0A6J5SPX1</accession>
<evidence type="ECO:0000313" key="2">
    <source>
        <dbReference type="EMBL" id="CAB4185677.1"/>
    </source>
</evidence>
<dbReference type="EMBL" id="LR798430">
    <property type="protein sequence ID" value="CAB5231242.1"/>
    <property type="molecule type" value="Genomic_DNA"/>
</dbReference>
<dbReference type="EMBL" id="LR797197">
    <property type="protein sequence ID" value="CAB4193488.1"/>
    <property type="molecule type" value="Genomic_DNA"/>
</dbReference>
<sequence length="296" mass="33615">MKFTHTDHPLLQYFITGKKPLFRIILPKDLDPKQPVAKAYTDAFGREVLKNPQRFAKCIECVTKPFQEAVHSAALQISKLVGDREAMEIMAKLGSGCLIIEEAIIAYQFGAIDKSEEQWKQPFMVFYGDKDRLLNYLAGYVPAGEPEVKLVITSPRLDNQAFNDMGITAVSYLIVTQLFKAFTETQTKVFEKSERGKFASDYYKNNLSVPITILDSTYFTNIIVEGGFPVTGHWRWQPVGEGRSERSLIWIKEYEKKGYKRKAKKDATTKDDISQSTATPAVPRARRKHKPVGDGY</sequence>
<evidence type="ECO:0000256" key="1">
    <source>
        <dbReference type="SAM" id="MobiDB-lite"/>
    </source>
</evidence>
<name>A0A6J5SPX1_9CAUD</name>
<feature type="region of interest" description="Disordered" evidence="1">
    <location>
        <begin position="258"/>
        <end position="296"/>
    </location>
</feature>
<reference evidence="4" key="1">
    <citation type="submission" date="2020-05" db="EMBL/GenBank/DDBJ databases">
        <authorList>
            <person name="Chiriac C."/>
            <person name="Salcher M."/>
            <person name="Ghai R."/>
            <person name="Kavagutti S V."/>
        </authorList>
    </citation>
    <scope>NUCLEOTIDE SEQUENCE</scope>
</reference>
<dbReference type="EMBL" id="LR797075">
    <property type="protein sequence ID" value="CAB4185677.1"/>
    <property type="molecule type" value="Genomic_DNA"/>
</dbReference>
<dbReference type="EMBL" id="LR797450">
    <property type="protein sequence ID" value="CAB4217166.1"/>
    <property type="molecule type" value="Genomic_DNA"/>
</dbReference>
<evidence type="ECO:0000313" key="3">
    <source>
        <dbReference type="EMBL" id="CAB4193488.1"/>
    </source>
</evidence>
<evidence type="ECO:0000313" key="5">
    <source>
        <dbReference type="EMBL" id="CAB5231242.1"/>
    </source>
</evidence>
<gene>
    <name evidence="2" type="ORF">UFOVP1127_121</name>
    <name evidence="3" type="ORF">UFOVP1242_89</name>
    <name evidence="4" type="ORF">UFOVP1492_13</name>
    <name evidence="5" type="ORF">UFOVP1580_42</name>
</gene>
<protein>
    <submittedName>
        <fullName evidence="4">Uncharacterized protein</fullName>
    </submittedName>
</protein>
<organism evidence="4">
    <name type="scientific">uncultured Caudovirales phage</name>
    <dbReference type="NCBI Taxonomy" id="2100421"/>
    <lineage>
        <taxon>Viruses</taxon>
        <taxon>Duplodnaviria</taxon>
        <taxon>Heunggongvirae</taxon>
        <taxon>Uroviricota</taxon>
        <taxon>Caudoviricetes</taxon>
        <taxon>Peduoviridae</taxon>
        <taxon>Maltschvirus</taxon>
        <taxon>Maltschvirus maltsch</taxon>
    </lineage>
</organism>
<proteinExistence type="predicted"/>
<evidence type="ECO:0000313" key="4">
    <source>
        <dbReference type="EMBL" id="CAB4217166.1"/>
    </source>
</evidence>